<sequence length="323" mass="36447">MNIGDKVRMVHGREEGIIVGFTKNHMIEVEIEDGFRIPMLRSEIVIISQEEAARFQKNPVTEPTKNTSRDVLADRGIFLAFIPLNDTGLALYLINNTDFDMPYTLGQEQNGKYKGIKGGSLARKSSVKIDEYSSQNFESWGVFVWQSLLFREGMTSLREPMLQRIRFRANTFFKTKAKAPLLGKDAHLFQLDTPAASQPVTIQPDKIVESWENNTQLITNNQSKAKTVNKPASEIDLHIEKLTTNLIGLATAEMLQIQLQAFEKALDAAIAHGMHDITFIHGVGNGTLRNEIHRKLGKNVHVQYYEDAQKEKFGYGATKVKLK</sequence>
<dbReference type="EMBL" id="JASJOS010000005">
    <property type="protein sequence ID" value="MDJ1481550.1"/>
    <property type="molecule type" value="Genomic_DNA"/>
</dbReference>
<dbReference type="InterPro" id="IPR018598">
    <property type="entry name" value="DUF2027"/>
</dbReference>
<evidence type="ECO:0000313" key="3">
    <source>
        <dbReference type="Proteomes" id="UP001241110"/>
    </source>
</evidence>
<dbReference type="SUPFAM" id="SSF158949">
    <property type="entry name" value="Smr-associated domain-like"/>
    <property type="match status" value="1"/>
</dbReference>
<dbReference type="InterPro" id="IPR036063">
    <property type="entry name" value="Smr_dom_sf"/>
</dbReference>
<feature type="domain" description="Smr" evidence="1">
    <location>
        <begin position="259"/>
        <end position="323"/>
    </location>
</feature>
<organism evidence="2 3">
    <name type="scientific">Xanthocytophaga flava</name>
    <dbReference type="NCBI Taxonomy" id="3048013"/>
    <lineage>
        <taxon>Bacteria</taxon>
        <taxon>Pseudomonadati</taxon>
        <taxon>Bacteroidota</taxon>
        <taxon>Cytophagia</taxon>
        <taxon>Cytophagales</taxon>
        <taxon>Rhodocytophagaceae</taxon>
        <taxon>Xanthocytophaga</taxon>
    </lineage>
</organism>
<accession>A0AAE3QQC8</accession>
<dbReference type="Gene3D" id="3.30.1370.110">
    <property type="match status" value="1"/>
</dbReference>
<dbReference type="Pfam" id="PF01713">
    <property type="entry name" value="Smr"/>
    <property type="match status" value="1"/>
</dbReference>
<dbReference type="PROSITE" id="PS50828">
    <property type="entry name" value="SMR"/>
    <property type="match status" value="1"/>
</dbReference>
<name>A0AAE3QQC8_9BACT</name>
<gene>
    <name evidence="2" type="ORF">QNI16_13710</name>
</gene>
<dbReference type="InterPro" id="IPR002625">
    <property type="entry name" value="Smr_dom"/>
</dbReference>
<dbReference type="InterPro" id="IPR036781">
    <property type="entry name" value="Smr_assoc-like_sf"/>
</dbReference>
<dbReference type="RefSeq" id="WP_313979462.1">
    <property type="nucleotide sequence ID" value="NZ_JASJOS010000005.1"/>
</dbReference>
<evidence type="ECO:0000313" key="2">
    <source>
        <dbReference type="EMBL" id="MDJ1481550.1"/>
    </source>
</evidence>
<dbReference type="Proteomes" id="UP001241110">
    <property type="component" value="Unassembled WGS sequence"/>
</dbReference>
<comment type="caution">
    <text evidence="2">The sequence shown here is derived from an EMBL/GenBank/DDBJ whole genome shotgun (WGS) entry which is preliminary data.</text>
</comment>
<dbReference type="AlphaFoldDB" id="A0AAE3QQC8"/>
<protein>
    <submittedName>
        <fullName evidence="2">DUF2027 domain-containing protein</fullName>
    </submittedName>
</protein>
<reference evidence="2" key="1">
    <citation type="submission" date="2023-05" db="EMBL/GenBank/DDBJ databases">
        <authorList>
            <person name="Zhang X."/>
        </authorList>
    </citation>
    <scope>NUCLEOTIDE SEQUENCE</scope>
    <source>
        <strain evidence="2">YF14B1</strain>
    </source>
</reference>
<evidence type="ECO:0000259" key="1">
    <source>
        <dbReference type="PROSITE" id="PS50828"/>
    </source>
</evidence>
<dbReference type="Pfam" id="PF09640">
    <property type="entry name" value="DUF2027"/>
    <property type="match status" value="1"/>
</dbReference>
<dbReference type="Gene3D" id="2.60.40.1600">
    <property type="entry name" value="Smr-associated-like"/>
    <property type="match status" value="1"/>
</dbReference>
<proteinExistence type="predicted"/>